<dbReference type="EMBL" id="WJQS01000005">
    <property type="protein sequence ID" value="MRI85634.1"/>
    <property type="molecule type" value="Genomic_DNA"/>
</dbReference>
<feature type="chain" id="PRO_5044104811" evidence="1">
    <location>
        <begin position="29"/>
        <end position="300"/>
    </location>
</feature>
<comment type="caution">
    <text evidence="2">The sequence shown here is derived from an EMBL/GenBank/DDBJ whole genome shotgun (WGS) entry which is preliminary data.</text>
</comment>
<reference evidence="2 4" key="2">
    <citation type="submission" date="2019-11" db="EMBL/GenBank/DDBJ databases">
        <title>Characterisation of Fundicoccus ignavus gen. nov. sp. nov., a novel genus of the family Aerococcaceae isolated from bulk tank milk.</title>
        <authorList>
            <person name="Siebert A."/>
            <person name="Huptas C."/>
            <person name="Wenning M."/>
            <person name="Scherer S."/>
            <person name="Doll E.V."/>
        </authorList>
    </citation>
    <scope>NUCLEOTIDE SEQUENCE [LARGE SCALE GENOMIC DNA]</scope>
    <source>
        <strain evidence="2 4">WS4759</strain>
    </source>
</reference>
<evidence type="ECO:0000313" key="4">
    <source>
        <dbReference type="Proteomes" id="UP000430975"/>
    </source>
</evidence>
<gene>
    <name evidence="3" type="ORF">GF867_06870</name>
    <name evidence="2" type="ORF">GIY09_07035</name>
</gene>
<evidence type="ECO:0000256" key="1">
    <source>
        <dbReference type="SAM" id="SignalP"/>
    </source>
</evidence>
<accession>A0A6I2GG20</accession>
<sequence>MKKIRRKLLMLSVLFISVLFGSVNRVQAVTTESVIEAMQERIPTLDWSAMALEGKLDIAMSTATQSADLAQIKGDFRYDFTEALQMEGHLNILSPFASNLPAFSLYYLDGVSYSTDGQEWYVQNNQKTEAEIRKELQKTADQFDADLHSITTEQIQFIDTYMNLDETTEYYAFRLKTDIDPQAMWDDLQELVDIESLQENVDQLDSYGELDGIEDYEDLADYEAFATFITSNPVLELRFEKENYRPTYFLLDVSVDPEAYGAESSDFGTVNVRLELNFSDFGQTFDVIVPSEALESTVDY</sequence>
<evidence type="ECO:0000313" key="5">
    <source>
        <dbReference type="Proteomes" id="UP000440066"/>
    </source>
</evidence>
<protein>
    <submittedName>
        <fullName evidence="2">Uncharacterized protein</fullName>
    </submittedName>
</protein>
<keyword evidence="1" id="KW-0732">Signal</keyword>
<dbReference type="RefSeq" id="WP_153832363.1">
    <property type="nucleotide sequence ID" value="NZ_WJQS01000005.1"/>
</dbReference>
<feature type="signal peptide" evidence="1">
    <location>
        <begin position="1"/>
        <end position="28"/>
    </location>
</feature>
<reference evidence="3 5" key="1">
    <citation type="submission" date="2019-11" db="EMBL/GenBank/DDBJ databases">
        <title>Characterisation of Fundicoccus ignavus gen. nov. sp. nov., a novel genus of the family Aerococcaceae from bulk tank milk.</title>
        <authorList>
            <person name="Siebert A."/>
            <person name="Huptas C."/>
            <person name="Wenning M."/>
            <person name="Scherer S."/>
            <person name="Doll E.V."/>
        </authorList>
    </citation>
    <scope>NUCLEOTIDE SEQUENCE [LARGE SCALE GENOMIC DNA]</scope>
    <source>
        <strain evidence="3 5">DSM 109652</strain>
    </source>
</reference>
<evidence type="ECO:0000313" key="2">
    <source>
        <dbReference type="EMBL" id="MRI85634.1"/>
    </source>
</evidence>
<dbReference type="EMBL" id="WJQT01000008">
    <property type="protein sequence ID" value="MRJ47281.1"/>
    <property type="molecule type" value="Genomic_DNA"/>
</dbReference>
<dbReference type="Proteomes" id="UP000430975">
    <property type="component" value="Unassembled WGS sequence"/>
</dbReference>
<evidence type="ECO:0000313" key="3">
    <source>
        <dbReference type="EMBL" id="MRJ47281.1"/>
    </source>
</evidence>
<organism evidence="2 4">
    <name type="scientific">Fundicoccus ignavus</name>
    <dbReference type="NCBI Taxonomy" id="2664442"/>
    <lineage>
        <taxon>Bacteria</taxon>
        <taxon>Bacillati</taxon>
        <taxon>Bacillota</taxon>
        <taxon>Bacilli</taxon>
        <taxon>Lactobacillales</taxon>
        <taxon>Aerococcaceae</taxon>
        <taxon>Fundicoccus</taxon>
    </lineage>
</organism>
<name>A0A6I2GG20_9LACT</name>
<keyword evidence="4" id="KW-1185">Reference proteome</keyword>
<proteinExistence type="predicted"/>
<dbReference type="AlphaFoldDB" id="A0A6I2GG20"/>
<dbReference type="Proteomes" id="UP000440066">
    <property type="component" value="Unassembled WGS sequence"/>
</dbReference>